<dbReference type="InterPro" id="IPR036388">
    <property type="entry name" value="WH-like_DNA-bd_sf"/>
</dbReference>
<evidence type="ECO:0000256" key="2">
    <source>
        <dbReference type="ARBA" id="ARBA00023015"/>
    </source>
</evidence>
<keyword evidence="5" id="KW-0804">Transcription</keyword>
<feature type="domain" description="RNA polymerase sigma factor 70 region 4 type 2" evidence="8">
    <location>
        <begin position="185"/>
        <end position="237"/>
    </location>
</feature>
<evidence type="ECO:0000259" key="7">
    <source>
        <dbReference type="Pfam" id="PF04542"/>
    </source>
</evidence>
<keyword evidence="4" id="KW-0238">DNA-binding</keyword>
<evidence type="ECO:0000259" key="8">
    <source>
        <dbReference type="Pfam" id="PF08281"/>
    </source>
</evidence>
<dbReference type="InterPro" id="IPR013249">
    <property type="entry name" value="RNA_pol_sigma70_r4_t2"/>
</dbReference>
<dbReference type="Gene3D" id="1.10.10.10">
    <property type="entry name" value="Winged helix-like DNA-binding domain superfamily/Winged helix DNA-binding domain"/>
    <property type="match status" value="1"/>
</dbReference>
<dbReference type="InterPro" id="IPR013325">
    <property type="entry name" value="RNA_pol_sigma_r2"/>
</dbReference>
<feature type="region of interest" description="Disordered" evidence="6">
    <location>
        <begin position="1"/>
        <end position="30"/>
    </location>
</feature>
<dbReference type="Proteomes" id="UP000262583">
    <property type="component" value="Chromosome"/>
</dbReference>
<keyword evidence="2" id="KW-0805">Transcription regulation</keyword>
<dbReference type="InterPro" id="IPR007627">
    <property type="entry name" value="RNA_pol_sigma70_r2"/>
</dbReference>
<dbReference type="NCBIfam" id="TIGR02937">
    <property type="entry name" value="sigma70-ECF"/>
    <property type="match status" value="1"/>
</dbReference>
<proteinExistence type="inferred from homology"/>
<dbReference type="InterPro" id="IPR013324">
    <property type="entry name" value="RNA_pol_sigma_r3/r4-like"/>
</dbReference>
<evidence type="ECO:0000256" key="3">
    <source>
        <dbReference type="ARBA" id="ARBA00023082"/>
    </source>
</evidence>
<dbReference type="Pfam" id="PF04542">
    <property type="entry name" value="Sigma70_r2"/>
    <property type="match status" value="1"/>
</dbReference>
<dbReference type="Gene3D" id="1.10.1740.10">
    <property type="match status" value="1"/>
</dbReference>
<evidence type="ECO:0000313" key="9">
    <source>
        <dbReference type="EMBL" id="AXA35867.1"/>
    </source>
</evidence>
<evidence type="ECO:0000256" key="4">
    <source>
        <dbReference type="ARBA" id="ARBA00023125"/>
    </source>
</evidence>
<dbReference type="Pfam" id="PF08281">
    <property type="entry name" value="Sigma70_r4_2"/>
    <property type="match status" value="1"/>
</dbReference>
<dbReference type="SUPFAM" id="SSF88946">
    <property type="entry name" value="Sigma2 domain of RNA polymerase sigma factors"/>
    <property type="match status" value="1"/>
</dbReference>
<protein>
    <submittedName>
        <fullName evidence="9">RNA polymerase sigma factor RpoE</fullName>
    </submittedName>
</protein>
<dbReference type="InterPro" id="IPR039425">
    <property type="entry name" value="RNA_pol_sigma-70-like"/>
</dbReference>
<comment type="similarity">
    <text evidence="1">Belongs to the sigma-70 factor family. ECF subfamily.</text>
</comment>
<dbReference type="GO" id="GO:0016987">
    <property type="term" value="F:sigma factor activity"/>
    <property type="evidence" value="ECO:0007669"/>
    <property type="project" value="UniProtKB-KW"/>
</dbReference>
<accession>A0A2Z4Y3T0</accession>
<feature type="domain" description="RNA polymerase sigma-70 region 2" evidence="7">
    <location>
        <begin position="82"/>
        <end position="149"/>
    </location>
</feature>
<evidence type="ECO:0000256" key="1">
    <source>
        <dbReference type="ARBA" id="ARBA00010641"/>
    </source>
</evidence>
<dbReference type="GO" id="GO:0006352">
    <property type="term" value="P:DNA-templated transcription initiation"/>
    <property type="evidence" value="ECO:0007669"/>
    <property type="project" value="InterPro"/>
</dbReference>
<evidence type="ECO:0000256" key="6">
    <source>
        <dbReference type="SAM" id="MobiDB-lite"/>
    </source>
</evidence>
<dbReference type="PANTHER" id="PTHR43133">
    <property type="entry name" value="RNA POLYMERASE ECF-TYPE SIGMA FACTO"/>
    <property type="match status" value="1"/>
</dbReference>
<evidence type="ECO:0000256" key="5">
    <source>
        <dbReference type="ARBA" id="ARBA00023163"/>
    </source>
</evidence>
<dbReference type="InterPro" id="IPR014284">
    <property type="entry name" value="RNA_pol_sigma-70_dom"/>
</dbReference>
<dbReference type="CDD" id="cd06171">
    <property type="entry name" value="Sigma70_r4"/>
    <property type="match status" value="1"/>
</dbReference>
<organism evidence="9 10">
    <name type="scientific">Sumerlaea chitinivorans</name>
    <dbReference type="NCBI Taxonomy" id="2250252"/>
    <lineage>
        <taxon>Bacteria</taxon>
        <taxon>Candidatus Sumerlaeota</taxon>
        <taxon>Candidatus Sumerlaeia</taxon>
        <taxon>Candidatus Sumerlaeales</taxon>
        <taxon>Candidatus Sumerlaeaceae</taxon>
        <taxon>Candidatus Sumerlaea</taxon>
    </lineage>
</organism>
<dbReference type="KEGG" id="schv:BRCON_1090"/>
<gene>
    <name evidence="9" type="ORF">BRCON_1090</name>
</gene>
<dbReference type="AlphaFoldDB" id="A0A2Z4Y3T0"/>
<dbReference type="SUPFAM" id="SSF88659">
    <property type="entry name" value="Sigma3 and sigma4 domains of RNA polymerase sigma factors"/>
    <property type="match status" value="1"/>
</dbReference>
<evidence type="ECO:0000313" key="10">
    <source>
        <dbReference type="Proteomes" id="UP000262583"/>
    </source>
</evidence>
<dbReference type="PANTHER" id="PTHR43133:SF8">
    <property type="entry name" value="RNA POLYMERASE SIGMA FACTOR HI_1459-RELATED"/>
    <property type="match status" value="1"/>
</dbReference>
<keyword evidence="3" id="KW-0731">Sigma factor</keyword>
<name>A0A2Z4Y3T0_SUMC1</name>
<dbReference type="GO" id="GO:0003677">
    <property type="term" value="F:DNA binding"/>
    <property type="evidence" value="ECO:0007669"/>
    <property type="project" value="UniProtKB-KW"/>
</dbReference>
<sequence>MSRVAEPLDLHDEVVESEPEQRALLPREEPETVLENDFENQENLLIEEPTPSEEEQRFLTAEEEREIIRRVQQGDRAAFEQLVAAYEQKAYYTALQFVNNPEDAKDLSQDCFVKAYKAIKTFDINSPFFPWFYKIIKNHCLNFLKKNQRVRSDYMSQMEEDNHQQFEDSRQPTPSDWFVNDDVRHKLWQAIERLKPDFREIIVMKHFHNLSYKEIAEALQIPIGTVMSRLFNARQELREKYEEVLKGK</sequence>
<dbReference type="EMBL" id="CP030759">
    <property type="protein sequence ID" value="AXA35867.1"/>
    <property type="molecule type" value="Genomic_DNA"/>
</dbReference>
<reference evidence="9 10" key="1">
    <citation type="submission" date="2018-05" db="EMBL/GenBank/DDBJ databases">
        <title>A metagenomic window into the 2 km-deep terrestrial subsurface aquifer revealed taxonomically and functionally diverse microbial community comprising novel uncultured bacterial lineages.</title>
        <authorList>
            <person name="Kadnikov V.V."/>
            <person name="Mardanov A.V."/>
            <person name="Beletsky A.V."/>
            <person name="Banks D."/>
            <person name="Pimenov N.V."/>
            <person name="Frank Y.A."/>
            <person name="Karnachuk O.V."/>
            <person name="Ravin N.V."/>
        </authorList>
    </citation>
    <scope>NUCLEOTIDE SEQUENCE [LARGE SCALE GENOMIC DNA]</scope>
    <source>
        <strain evidence="9">BY</strain>
    </source>
</reference>